<feature type="transmembrane region" description="Helical" evidence="1">
    <location>
        <begin position="20"/>
        <end position="42"/>
    </location>
</feature>
<evidence type="ECO:0000256" key="1">
    <source>
        <dbReference type="SAM" id="Phobius"/>
    </source>
</evidence>
<dbReference type="AlphaFoldDB" id="A0A4P1QFQ3"/>
<organism evidence="2 3">
    <name type="scientific">Metamycoplasma hyosynoviae</name>
    <dbReference type="NCBI Taxonomy" id="29559"/>
    <lineage>
        <taxon>Bacteria</taxon>
        <taxon>Bacillati</taxon>
        <taxon>Mycoplasmatota</taxon>
        <taxon>Mycoplasmoidales</taxon>
        <taxon>Metamycoplasmataceae</taxon>
        <taxon>Metamycoplasma</taxon>
    </lineage>
</organism>
<dbReference type="NCBIfam" id="NF045833">
    <property type="entry name" value="P80_membrane"/>
    <property type="match status" value="1"/>
</dbReference>
<keyword evidence="1" id="KW-1133">Transmembrane helix</keyword>
<sequence>MSKKNRVVTTEQQVKRKKIIMGATWGTVLSGALISGITIPVVKAYKALPKATPILKNSDVVFEITSGGNKYSVTYGEINKNNTSVNEKSHLSQEMDKHLFEYLYEKEYEASLYYDAVYNANKISSNQKSFKLDSIQEVKDKVKQEIENLKKKFKDQFGFQKKWQEKFDEEIAKPEWGKAKTEQEAIDYKSTERLKIQAQRRYTFETNRDFTYTEVKDGITANSDVEYTYKGNKVKIASKGEIIKIPFAKENENYVLPPADSPELKINTKDEYKVPIFTTRSFITKWEKSKFEELKDPISRYLKKWSSKKQLITSEFTINAKPDLKDKSKPWSVSKDQVIKLLKFTLFNGSAEDKVKVVPGMKAIKDFKGVSRILEVDPSTPIGSTILLSARNDEIALDEVSNSSTNAKKFGSEGFKDIETRMNQKDPSIYLPLISSLMTNFEANKHGIFKSQDKNDLFDELYKKLIEIFNTDDVIAGATTNNEIKELYNKLKNNNNGEMDKSQYTTEKAKEYAKLNDLIKSTLDGANADKLNKKLGEIFRDAFVDNSNKKLHTVYKTNGNYVFVNSEGITVQNIYQLENEEKTKKVILRDLQINAKLNYTTDFKEPLLNLDTMFNSIIDTDFKIAELIEKQDFKDYIKSKKYKTLESVEKQFDDAAINSVIDYQKMLTVIAKSKFIKEKIKKIEDYTKEQINNAVFHDFSFQSSDESYWLTEHGGKKNLEMLKYIFEQLTEFLK</sequence>
<accession>A0A4P1QFQ3</accession>
<evidence type="ECO:0000313" key="2">
    <source>
        <dbReference type="EMBL" id="ASI53667.1"/>
    </source>
</evidence>
<dbReference type="Proteomes" id="UP000264882">
    <property type="component" value="Chromosome"/>
</dbReference>
<name>A0A4P1QFQ3_9BACT</name>
<proteinExistence type="predicted"/>
<gene>
    <name evidence="2" type="ORF">MHSN_00310</name>
</gene>
<protein>
    <recommendedName>
        <fullName evidence="4">Membrane protein P80</fullName>
    </recommendedName>
</protein>
<keyword evidence="1" id="KW-0812">Transmembrane</keyword>
<evidence type="ECO:0000313" key="3">
    <source>
        <dbReference type="Proteomes" id="UP000264882"/>
    </source>
</evidence>
<reference evidence="2 3" key="1">
    <citation type="submission" date="2014-06" db="EMBL/GenBank/DDBJ databases">
        <title>The Whole Genome Sequence of Mycoplasma hyosynoviae strain ATCC 27095.</title>
        <authorList>
            <person name="Calcutt M.J."/>
            <person name="Foecking M.F."/>
        </authorList>
    </citation>
    <scope>NUCLEOTIDE SEQUENCE [LARGE SCALE GENOMIC DNA]</scope>
    <source>
        <strain evidence="2 3">M60</strain>
    </source>
</reference>
<dbReference type="RefSeq" id="WP_119863653.1">
    <property type="nucleotide sequence ID" value="NZ_CP008748.1"/>
</dbReference>
<evidence type="ECO:0008006" key="4">
    <source>
        <dbReference type="Google" id="ProtNLM"/>
    </source>
</evidence>
<keyword evidence="1" id="KW-0472">Membrane</keyword>
<keyword evidence="3" id="KW-1185">Reference proteome</keyword>
<dbReference type="EMBL" id="CP008748">
    <property type="protein sequence ID" value="ASI53667.1"/>
    <property type="molecule type" value="Genomic_DNA"/>
</dbReference>
<dbReference type="KEGG" id="mhyv:MHSN_00310"/>